<name>A0ABT7FEA4_9RHOB</name>
<dbReference type="PROSITE" id="PS51340">
    <property type="entry name" value="MOSC"/>
    <property type="match status" value="1"/>
</dbReference>
<dbReference type="EMBL" id="JASNJE010000009">
    <property type="protein sequence ID" value="MDK3073442.1"/>
    <property type="molecule type" value="Genomic_DNA"/>
</dbReference>
<evidence type="ECO:0000313" key="3">
    <source>
        <dbReference type="Proteomes" id="UP001227126"/>
    </source>
</evidence>
<dbReference type="RefSeq" id="WP_284485378.1">
    <property type="nucleotide sequence ID" value="NZ_JASNJE010000009.1"/>
</dbReference>
<proteinExistence type="predicted"/>
<evidence type="ECO:0000259" key="1">
    <source>
        <dbReference type="PROSITE" id="PS51340"/>
    </source>
</evidence>
<dbReference type="Proteomes" id="UP001227126">
    <property type="component" value="Unassembled WGS sequence"/>
</dbReference>
<sequence>MTGAVTSLWRHPIKSHGREAIDRVILSAGRTMPGDRIWAVAHDRSKADGSQWAPCVNFSRVSKVAGLMAITARLDDSTGLVTLSHPRLTDLTFDPDRDLAAFLIWVDPLMPKDRAASARILRVPDRGMTDSDFPSVTLCNAASHRAVEQRLGHELSIHRWRGNIWFDGENPWIEFDWMNRDVRIGGAVLRIRERTDRCAATTANPDTGRRDADTLGALNTWGHQDFSVRAEVIRSGPVAIGDSVQVL</sequence>
<dbReference type="InterPro" id="IPR005302">
    <property type="entry name" value="MoCF_Sase_C"/>
</dbReference>
<dbReference type="Pfam" id="PF03473">
    <property type="entry name" value="MOSC"/>
    <property type="match status" value="1"/>
</dbReference>
<reference evidence="2 3" key="1">
    <citation type="submission" date="2023-05" db="EMBL/GenBank/DDBJ databases">
        <title>Sedimentitalea sp. nov. JM2-8.</title>
        <authorList>
            <person name="Huang J."/>
        </authorList>
    </citation>
    <scope>NUCLEOTIDE SEQUENCE [LARGE SCALE GENOMIC DNA]</scope>
    <source>
        <strain evidence="2 3">JM2-8</strain>
    </source>
</reference>
<feature type="domain" description="MOSC" evidence="1">
    <location>
        <begin position="110"/>
        <end position="247"/>
    </location>
</feature>
<evidence type="ECO:0000313" key="2">
    <source>
        <dbReference type="EMBL" id="MDK3073442.1"/>
    </source>
</evidence>
<dbReference type="InterPro" id="IPR011037">
    <property type="entry name" value="Pyrv_Knase-like_insert_dom_sf"/>
</dbReference>
<keyword evidence="3" id="KW-1185">Reference proteome</keyword>
<protein>
    <submittedName>
        <fullName evidence="2">MOSC domain-containing protein</fullName>
    </submittedName>
</protein>
<comment type="caution">
    <text evidence="2">The sequence shown here is derived from an EMBL/GenBank/DDBJ whole genome shotgun (WGS) entry which is preliminary data.</text>
</comment>
<dbReference type="SUPFAM" id="SSF50800">
    <property type="entry name" value="PK beta-barrel domain-like"/>
    <property type="match status" value="1"/>
</dbReference>
<organism evidence="2 3">
    <name type="scientific">Sedimentitalea xiamensis</name>
    <dbReference type="NCBI Taxonomy" id="3050037"/>
    <lineage>
        <taxon>Bacteria</taxon>
        <taxon>Pseudomonadati</taxon>
        <taxon>Pseudomonadota</taxon>
        <taxon>Alphaproteobacteria</taxon>
        <taxon>Rhodobacterales</taxon>
        <taxon>Paracoccaceae</taxon>
        <taxon>Sedimentitalea</taxon>
    </lineage>
</organism>
<gene>
    <name evidence="2" type="ORF">QO034_09995</name>
</gene>
<accession>A0ABT7FEA4</accession>